<reference evidence="2" key="1">
    <citation type="journal article" date="2019" name="Int. J. Syst. Evol. Microbiol.">
        <title>The Global Catalogue of Microorganisms (GCM) 10K type strain sequencing project: providing services to taxonomists for standard genome sequencing and annotation.</title>
        <authorList>
            <consortium name="The Broad Institute Genomics Platform"/>
            <consortium name="The Broad Institute Genome Sequencing Center for Infectious Disease"/>
            <person name="Wu L."/>
            <person name="Ma J."/>
        </authorList>
    </citation>
    <scope>NUCLEOTIDE SEQUENCE [LARGE SCALE GENOMIC DNA]</scope>
    <source>
        <strain evidence="2">NBRC 102520</strain>
    </source>
</reference>
<gene>
    <name evidence="1" type="ORF">GCM10007857_01910</name>
</gene>
<dbReference type="Proteomes" id="UP001156905">
    <property type="component" value="Unassembled WGS sequence"/>
</dbReference>
<accession>A0ABQ6ATQ6</accession>
<dbReference type="EMBL" id="BSOW01000001">
    <property type="protein sequence ID" value="GLR83481.1"/>
    <property type="molecule type" value="Genomic_DNA"/>
</dbReference>
<name>A0ABQ6ATQ6_9BRAD</name>
<evidence type="ECO:0000313" key="2">
    <source>
        <dbReference type="Proteomes" id="UP001156905"/>
    </source>
</evidence>
<protein>
    <submittedName>
        <fullName evidence="1">Uncharacterized protein</fullName>
    </submittedName>
</protein>
<keyword evidence="2" id="KW-1185">Reference proteome</keyword>
<evidence type="ECO:0000313" key="1">
    <source>
        <dbReference type="EMBL" id="GLR83481.1"/>
    </source>
</evidence>
<sequence>MLRQNGFTVSDTGYWVYANASKDKAAFDWKLEFDLTLVPYTGDDSWVKGTLKKIKECLDSDALPDAAGDCNYCRHRERLARNYVPYKHKEHS</sequence>
<proteinExistence type="predicted"/>
<organism evidence="1 2">
    <name type="scientific">Bradyrhizobium iriomotense</name>
    <dbReference type="NCBI Taxonomy" id="441950"/>
    <lineage>
        <taxon>Bacteria</taxon>
        <taxon>Pseudomonadati</taxon>
        <taxon>Pseudomonadota</taxon>
        <taxon>Alphaproteobacteria</taxon>
        <taxon>Hyphomicrobiales</taxon>
        <taxon>Nitrobacteraceae</taxon>
        <taxon>Bradyrhizobium</taxon>
    </lineage>
</organism>
<comment type="caution">
    <text evidence="1">The sequence shown here is derived from an EMBL/GenBank/DDBJ whole genome shotgun (WGS) entry which is preliminary data.</text>
</comment>